<dbReference type="GO" id="GO:0045732">
    <property type="term" value="P:positive regulation of protein catabolic process"/>
    <property type="evidence" value="ECO:0007669"/>
    <property type="project" value="TreeGrafter"/>
</dbReference>
<dbReference type="Gene3D" id="1.25.40.20">
    <property type="entry name" value="Ankyrin repeat-containing domain"/>
    <property type="match status" value="1"/>
</dbReference>
<evidence type="ECO:0000313" key="4">
    <source>
        <dbReference type="EMBL" id="KAF2821564.1"/>
    </source>
</evidence>
<keyword evidence="5" id="KW-1185">Reference proteome</keyword>
<evidence type="ECO:0000256" key="2">
    <source>
        <dbReference type="ARBA" id="ARBA00022737"/>
    </source>
</evidence>
<organism evidence="4 5">
    <name type="scientific">Ophiobolus disseminans</name>
    <dbReference type="NCBI Taxonomy" id="1469910"/>
    <lineage>
        <taxon>Eukaryota</taxon>
        <taxon>Fungi</taxon>
        <taxon>Dikarya</taxon>
        <taxon>Ascomycota</taxon>
        <taxon>Pezizomycotina</taxon>
        <taxon>Dothideomycetes</taxon>
        <taxon>Pleosporomycetidae</taxon>
        <taxon>Pleosporales</taxon>
        <taxon>Pleosporineae</taxon>
        <taxon>Phaeosphaeriaceae</taxon>
        <taxon>Ophiobolus</taxon>
    </lineage>
</organism>
<name>A0A6A6ZMI5_9PLEO</name>
<gene>
    <name evidence="4" type="ORF">CC86DRAFT_470751</name>
</gene>
<dbReference type="OrthoDB" id="539213at2759"/>
<evidence type="ECO:0000256" key="1">
    <source>
        <dbReference type="ARBA" id="ARBA00005949"/>
    </source>
</evidence>
<dbReference type="Proteomes" id="UP000799424">
    <property type="component" value="Unassembled WGS sequence"/>
</dbReference>
<dbReference type="EMBL" id="MU006237">
    <property type="protein sequence ID" value="KAF2821564.1"/>
    <property type="molecule type" value="Genomic_DNA"/>
</dbReference>
<evidence type="ECO:0000313" key="5">
    <source>
        <dbReference type="Proteomes" id="UP000799424"/>
    </source>
</evidence>
<dbReference type="Pfam" id="PF12796">
    <property type="entry name" value="Ank_2"/>
    <property type="match status" value="1"/>
</dbReference>
<dbReference type="AlphaFoldDB" id="A0A6A6ZMI5"/>
<dbReference type="GO" id="GO:0016567">
    <property type="term" value="P:protein ubiquitination"/>
    <property type="evidence" value="ECO:0007669"/>
    <property type="project" value="TreeGrafter"/>
</dbReference>
<dbReference type="PANTHER" id="PTHR24136">
    <property type="entry name" value="SOWAH (DROSOPHILA) HOMOLOG"/>
    <property type="match status" value="1"/>
</dbReference>
<dbReference type="InterPro" id="IPR051573">
    <property type="entry name" value="Ankyrin-SOCS_box_domain"/>
</dbReference>
<dbReference type="SUPFAM" id="SSF48403">
    <property type="entry name" value="Ankyrin repeat"/>
    <property type="match status" value="1"/>
</dbReference>
<comment type="similarity">
    <text evidence="1">Belongs to the ankyrin SOCS box (ASB) family.</text>
</comment>
<keyword evidence="3" id="KW-0040">ANK repeat</keyword>
<reference evidence="4" key="1">
    <citation type="journal article" date="2020" name="Stud. Mycol.">
        <title>101 Dothideomycetes genomes: a test case for predicting lifestyles and emergence of pathogens.</title>
        <authorList>
            <person name="Haridas S."/>
            <person name="Albert R."/>
            <person name="Binder M."/>
            <person name="Bloem J."/>
            <person name="Labutti K."/>
            <person name="Salamov A."/>
            <person name="Andreopoulos B."/>
            <person name="Baker S."/>
            <person name="Barry K."/>
            <person name="Bills G."/>
            <person name="Bluhm B."/>
            <person name="Cannon C."/>
            <person name="Castanera R."/>
            <person name="Culley D."/>
            <person name="Daum C."/>
            <person name="Ezra D."/>
            <person name="Gonzalez J."/>
            <person name="Henrissat B."/>
            <person name="Kuo A."/>
            <person name="Liang C."/>
            <person name="Lipzen A."/>
            <person name="Lutzoni F."/>
            <person name="Magnuson J."/>
            <person name="Mondo S."/>
            <person name="Nolan M."/>
            <person name="Ohm R."/>
            <person name="Pangilinan J."/>
            <person name="Park H.-J."/>
            <person name="Ramirez L."/>
            <person name="Alfaro M."/>
            <person name="Sun H."/>
            <person name="Tritt A."/>
            <person name="Yoshinaga Y."/>
            <person name="Zwiers L.-H."/>
            <person name="Turgeon B."/>
            <person name="Goodwin S."/>
            <person name="Spatafora J."/>
            <person name="Crous P."/>
            <person name="Grigoriev I."/>
        </authorList>
    </citation>
    <scope>NUCLEOTIDE SEQUENCE</scope>
    <source>
        <strain evidence="4">CBS 113818</strain>
    </source>
</reference>
<keyword evidence="2" id="KW-0677">Repeat</keyword>
<evidence type="ECO:0000256" key="3">
    <source>
        <dbReference type="ARBA" id="ARBA00023043"/>
    </source>
</evidence>
<accession>A0A6A6ZMI5</accession>
<dbReference type="InterPro" id="IPR002110">
    <property type="entry name" value="Ankyrin_rpt"/>
</dbReference>
<proteinExistence type="inferred from homology"/>
<protein>
    <submittedName>
        <fullName evidence="4">Uncharacterized protein</fullName>
    </submittedName>
</protein>
<dbReference type="SMART" id="SM00248">
    <property type="entry name" value="ANK"/>
    <property type="match status" value="4"/>
</dbReference>
<dbReference type="InterPro" id="IPR036770">
    <property type="entry name" value="Ankyrin_rpt-contain_sf"/>
</dbReference>
<dbReference type="PANTHER" id="PTHR24136:SF15">
    <property type="entry name" value="ANK_REP_REGION DOMAIN-CONTAINING PROTEIN"/>
    <property type="match status" value="1"/>
</dbReference>
<sequence>MSGASVLKEAIQRDDVDAIRSELSSQPEITQDELNEHLNSTMLQGSIVTIKLLLERGAKLNRSSFGKAIDRGEPAVFQMLIERGWDINSIKFRTSAVHLALSHETLLRWLLEHGADLNTPSQKLPGQSAATCATPLDHAARLPDTKAMDILLSHGARLDPEAIYYAI</sequence>